<dbReference type="InterPro" id="IPR040084">
    <property type="entry name" value="GTPase_Obg"/>
</dbReference>
<comment type="cofactor">
    <cofactor evidence="1">
        <name>[4Fe-4S] cluster</name>
        <dbReference type="ChEBI" id="CHEBI:49883"/>
    </cofactor>
</comment>
<keyword evidence="2" id="KW-0004">4Fe-4S</keyword>
<evidence type="ECO:0000259" key="7">
    <source>
        <dbReference type="PROSITE" id="PS51918"/>
    </source>
</evidence>
<dbReference type="SFLD" id="SFLDS00029">
    <property type="entry name" value="Radical_SAM"/>
    <property type="match status" value="1"/>
</dbReference>
<dbReference type="InterPro" id="IPR013785">
    <property type="entry name" value="Aldolase_TIM"/>
</dbReference>
<dbReference type="InterPro" id="IPR036388">
    <property type="entry name" value="WH-like_DNA-bd_sf"/>
</dbReference>
<dbReference type="EMBL" id="RXIL01000049">
    <property type="protein sequence ID" value="RZN70898.1"/>
    <property type="molecule type" value="Genomic_DNA"/>
</dbReference>
<dbReference type="GO" id="GO:0051539">
    <property type="term" value="F:4 iron, 4 sulfur cluster binding"/>
    <property type="evidence" value="ECO:0007669"/>
    <property type="project" value="UniProtKB-KW"/>
</dbReference>
<comment type="caution">
    <text evidence="8">The sequence shown here is derived from an EMBL/GenBank/DDBJ whole genome shotgun (WGS) entry which is preliminary data.</text>
</comment>
<evidence type="ECO:0000313" key="8">
    <source>
        <dbReference type="EMBL" id="RZN70898.1"/>
    </source>
</evidence>
<dbReference type="SUPFAM" id="SSF102114">
    <property type="entry name" value="Radical SAM enzymes"/>
    <property type="match status" value="1"/>
</dbReference>
<dbReference type="GO" id="GO:0003824">
    <property type="term" value="F:catalytic activity"/>
    <property type="evidence" value="ECO:0007669"/>
    <property type="project" value="InterPro"/>
</dbReference>
<evidence type="ECO:0000256" key="4">
    <source>
        <dbReference type="ARBA" id="ARBA00022723"/>
    </source>
</evidence>
<keyword evidence="6" id="KW-0411">Iron-sulfur</keyword>
<name>A0A520KXN0_9EURY</name>
<protein>
    <submittedName>
        <fullName evidence="8">Radical SAM protein</fullName>
    </submittedName>
</protein>
<evidence type="ECO:0000256" key="1">
    <source>
        <dbReference type="ARBA" id="ARBA00001966"/>
    </source>
</evidence>
<dbReference type="AlphaFoldDB" id="A0A520KXN0"/>
<dbReference type="CDD" id="cd01335">
    <property type="entry name" value="Radical_SAM"/>
    <property type="match status" value="1"/>
</dbReference>
<evidence type="ECO:0000256" key="6">
    <source>
        <dbReference type="ARBA" id="ARBA00023014"/>
    </source>
</evidence>
<dbReference type="PROSITE" id="PS51918">
    <property type="entry name" value="RADICAL_SAM"/>
    <property type="match status" value="1"/>
</dbReference>
<keyword evidence="5" id="KW-0408">Iron</keyword>
<dbReference type="Proteomes" id="UP000320766">
    <property type="component" value="Unassembled WGS sequence"/>
</dbReference>
<organism evidence="8 9">
    <name type="scientific">Candidatus Methanolliviera hydrocarbonicum</name>
    <dbReference type="NCBI Taxonomy" id="2491085"/>
    <lineage>
        <taxon>Archaea</taxon>
        <taxon>Methanobacteriati</taxon>
        <taxon>Methanobacteriota</taxon>
        <taxon>Candidatus Methanoliparia</taxon>
        <taxon>Candidatus Methanoliparales</taxon>
        <taxon>Candidatus Methanollivieraceae</taxon>
        <taxon>Candidatus Methanolliviera</taxon>
    </lineage>
</organism>
<dbReference type="PANTHER" id="PTHR43787:SF11">
    <property type="entry name" value="UPF0026 PROTEIN SLR1464"/>
    <property type="match status" value="1"/>
</dbReference>
<dbReference type="SFLD" id="SFLDG01083">
    <property type="entry name" value="Uncharacterised_Radical_SAM_Su"/>
    <property type="match status" value="1"/>
</dbReference>
<feature type="domain" description="Radical SAM core" evidence="7">
    <location>
        <begin position="9"/>
        <end position="233"/>
    </location>
</feature>
<dbReference type="PANTHER" id="PTHR43787">
    <property type="entry name" value="FEMO COFACTOR BIOSYNTHESIS PROTEIN NIFB-RELATED"/>
    <property type="match status" value="1"/>
</dbReference>
<dbReference type="Gene3D" id="3.20.20.70">
    <property type="entry name" value="Aldolase class I"/>
    <property type="match status" value="1"/>
</dbReference>
<sequence>MKISSIFGPVPSRRLGLSLGVDIVPYKTCCFDCIYCQLGRTTDKTVQRREYIQKEKIIKDLKDFLDDPPPFDYITFSGSGEPTLNDNIGKLIEEAKKISDVPVVVLTNGALLFDENLQKELMSADIVIPSMDAVTEDVFNAIDRPHPSLKIEKIIDGFTSFTRRYSGEIWLEIMLVKGVNDRPEDIDEMKRVLETIDAEKIQLNTPIRPPIEDIAKTVDWEKMNDVAKYLDAEVITEFEDDRIKLVGKETEGNILNLLRRRPCTTDEISGALSMEINEVIKYLNLLKDKKIKVRVLQGKNYWVMK</sequence>
<reference evidence="8 9" key="1">
    <citation type="journal article" date="2019" name="Nat. Microbiol.">
        <title>Wide diversity of methane and short-chain alkane metabolisms in uncultured archaea.</title>
        <authorList>
            <person name="Borrel G."/>
            <person name="Adam P.S."/>
            <person name="McKay L.J."/>
            <person name="Chen L.X."/>
            <person name="Sierra-Garcia I.N."/>
            <person name="Sieber C.M."/>
            <person name="Letourneur Q."/>
            <person name="Ghozlane A."/>
            <person name="Andersen G.L."/>
            <person name="Li W.J."/>
            <person name="Hallam S.J."/>
            <person name="Muyzer G."/>
            <person name="de Oliveira V.M."/>
            <person name="Inskeep W.P."/>
            <person name="Banfield J.F."/>
            <person name="Gribaldo S."/>
        </authorList>
    </citation>
    <scope>NUCLEOTIDE SEQUENCE [LARGE SCALE GENOMIC DNA]</scope>
    <source>
        <strain evidence="8">NM1b</strain>
    </source>
</reference>
<evidence type="ECO:0000256" key="2">
    <source>
        <dbReference type="ARBA" id="ARBA00022485"/>
    </source>
</evidence>
<accession>A0A520KXN0</accession>
<dbReference type="InterPro" id="IPR007197">
    <property type="entry name" value="rSAM"/>
</dbReference>
<dbReference type="Gene3D" id="1.10.10.10">
    <property type="entry name" value="Winged helix-like DNA-binding domain superfamily/Winged helix DNA-binding domain"/>
    <property type="match status" value="1"/>
</dbReference>
<evidence type="ECO:0000256" key="3">
    <source>
        <dbReference type="ARBA" id="ARBA00022691"/>
    </source>
</evidence>
<dbReference type="SUPFAM" id="SSF46785">
    <property type="entry name" value="Winged helix' DNA-binding domain"/>
    <property type="match status" value="1"/>
</dbReference>
<keyword evidence="3" id="KW-0949">S-adenosyl-L-methionine</keyword>
<keyword evidence="4" id="KW-0479">Metal-binding</keyword>
<evidence type="ECO:0000313" key="9">
    <source>
        <dbReference type="Proteomes" id="UP000320766"/>
    </source>
</evidence>
<dbReference type="GO" id="GO:0046872">
    <property type="term" value="F:metal ion binding"/>
    <property type="evidence" value="ECO:0007669"/>
    <property type="project" value="UniProtKB-KW"/>
</dbReference>
<gene>
    <name evidence="8" type="ORF">EF807_02735</name>
</gene>
<proteinExistence type="predicted"/>
<dbReference type="Pfam" id="PF04055">
    <property type="entry name" value="Radical_SAM"/>
    <property type="match status" value="1"/>
</dbReference>
<dbReference type="InterPro" id="IPR036390">
    <property type="entry name" value="WH_DNA-bd_sf"/>
</dbReference>
<evidence type="ECO:0000256" key="5">
    <source>
        <dbReference type="ARBA" id="ARBA00023004"/>
    </source>
</evidence>
<dbReference type="InterPro" id="IPR058240">
    <property type="entry name" value="rSAM_sf"/>
</dbReference>